<feature type="compositionally biased region" description="Pro residues" evidence="6">
    <location>
        <begin position="452"/>
        <end position="474"/>
    </location>
</feature>
<dbReference type="Proteomes" id="UP001500751">
    <property type="component" value="Unassembled WGS sequence"/>
</dbReference>
<dbReference type="PANTHER" id="PTHR43289">
    <property type="entry name" value="MITOGEN-ACTIVATED PROTEIN KINASE KINASE KINASE 20-RELATED"/>
    <property type="match status" value="1"/>
</dbReference>
<evidence type="ECO:0000259" key="8">
    <source>
        <dbReference type="PROSITE" id="PS50011"/>
    </source>
</evidence>
<dbReference type="PROSITE" id="PS50011">
    <property type="entry name" value="PROTEIN_KINASE_DOM"/>
    <property type="match status" value="1"/>
</dbReference>
<keyword evidence="7" id="KW-0812">Transmembrane</keyword>
<evidence type="ECO:0000313" key="9">
    <source>
        <dbReference type="EMBL" id="GAA2053283.1"/>
    </source>
</evidence>
<keyword evidence="1" id="KW-0808">Transferase</keyword>
<dbReference type="Gene3D" id="1.10.510.10">
    <property type="entry name" value="Transferase(Phosphotransferase) domain 1"/>
    <property type="match status" value="1"/>
</dbReference>
<dbReference type="InterPro" id="IPR011009">
    <property type="entry name" value="Kinase-like_dom_sf"/>
</dbReference>
<dbReference type="PANTHER" id="PTHR43289:SF34">
    <property type="entry name" value="SERINE_THREONINE-PROTEIN KINASE YBDM-RELATED"/>
    <property type="match status" value="1"/>
</dbReference>
<dbReference type="PROSITE" id="PS00107">
    <property type="entry name" value="PROTEIN_KINASE_ATP"/>
    <property type="match status" value="1"/>
</dbReference>
<protein>
    <recommendedName>
        <fullName evidence="8">Protein kinase domain-containing protein</fullName>
    </recommendedName>
</protein>
<keyword evidence="4 5" id="KW-0067">ATP-binding</keyword>
<dbReference type="InterPro" id="IPR017441">
    <property type="entry name" value="Protein_kinase_ATP_BS"/>
</dbReference>
<feature type="compositionally biased region" description="Pro residues" evidence="6">
    <location>
        <begin position="482"/>
        <end position="503"/>
    </location>
</feature>
<dbReference type="InterPro" id="IPR008271">
    <property type="entry name" value="Ser/Thr_kinase_AS"/>
</dbReference>
<dbReference type="InterPro" id="IPR000719">
    <property type="entry name" value="Prot_kinase_dom"/>
</dbReference>
<accession>A0ABP5GS88</accession>
<keyword evidence="7" id="KW-0472">Membrane</keyword>
<dbReference type="SUPFAM" id="SSF56112">
    <property type="entry name" value="Protein kinase-like (PK-like)"/>
    <property type="match status" value="1"/>
</dbReference>
<evidence type="ECO:0000256" key="1">
    <source>
        <dbReference type="ARBA" id="ARBA00022679"/>
    </source>
</evidence>
<dbReference type="Gene3D" id="3.30.200.20">
    <property type="entry name" value="Phosphorylase Kinase, domain 1"/>
    <property type="match status" value="1"/>
</dbReference>
<feature type="compositionally biased region" description="Basic residues" evidence="6">
    <location>
        <begin position="362"/>
        <end position="381"/>
    </location>
</feature>
<reference evidence="10" key="1">
    <citation type="journal article" date="2019" name="Int. J. Syst. Evol. Microbiol.">
        <title>The Global Catalogue of Microorganisms (GCM) 10K type strain sequencing project: providing services to taxonomists for standard genome sequencing and annotation.</title>
        <authorList>
            <consortium name="The Broad Institute Genomics Platform"/>
            <consortium name="The Broad Institute Genome Sequencing Center for Infectious Disease"/>
            <person name="Wu L."/>
            <person name="Ma J."/>
        </authorList>
    </citation>
    <scope>NUCLEOTIDE SEQUENCE [LARGE SCALE GENOMIC DNA]</scope>
    <source>
        <strain evidence="10">JCM 16014</strain>
    </source>
</reference>
<evidence type="ECO:0000256" key="2">
    <source>
        <dbReference type="ARBA" id="ARBA00022741"/>
    </source>
</evidence>
<keyword evidence="2 5" id="KW-0547">Nucleotide-binding</keyword>
<proteinExistence type="predicted"/>
<feature type="region of interest" description="Disordered" evidence="6">
    <location>
        <begin position="424"/>
        <end position="517"/>
    </location>
</feature>
<sequence>MQTRSAQPPQAFHPARIGPYEVLRRLGAGAMGEVYLARSATSRLVAVKTIRAGLAEHPGYRRRFAHEVDAAKRVSGAFTAAVVGADAHGDLPWLATVYVPAPSLEELVAACGPMEVAAVRWLAAGCAEALECVHRAGLVHRDFKPANVLVTADGPRVIDFGLARSDGLPQGTVAGMVLGTLLYMAPEQANGDPAAGAPADVFALGATLYYAATGNALYQETKAIGPVLQMMREPPDLSAVPEELRGLLGACLALRPSDRPTPAGLIAALSPHLSADQTALPLPAPVLEYIEDYRREQMELLRKPRSRPDADTVVVGQGVDADEAGFPRADGEAAADGAEDGADDPRPRHPSLLPVRALSPRSRAKSRARARTRGRARRRRHWATGPAVVAVGVTLALAAAGIGAVLLVGAVRVGGTDHARLTAAGPISPGTGSATGPAGPATVAQARARQAAPPPSQAAPPPAGPPPTDSPPPGSNRGSVVPNPPPPQNGDGQGPPPQGPPPGAATEVNGVRLGVRPPFGDPTTTFVLNGHGWPSGAHITVTIVEAPSVPAVETVADGGGDFSVAVNQGAGAVTLADGRYHVRASSSATTETVSFVVGPPLTP</sequence>
<feature type="binding site" evidence="5">
    <location>
        <position position="48"/>
    </location>
    <ligand>
        <name>ATP</name>
        <dbReference type="ChEBI" id="CHEBI:30616"/>
    </ligand>
</feature>
<dbReference type="CDD" id="cd14014">
    <property type="entry name" value="STKc_PknB_like"/>
    <property type="match status" value="1"/>
</dbReference>
<feature type="compositionally biased region" description="Low complexity" evidence="6">
    <location>
        <begin position="428"/>
        <end position="451"/>
    </location>
</feature>
<feature type="domain" description="Protein kinase" evidence="8">
    <location>
        <begin position="20"/>
        <end position="273"/>
    </location>
</feature>
<evidence type="ECO:0000256" key="3">
    <source>
        <dbReference type="ARBA" id="ARBA00022777"/>
    </source>
</evidence>
<name>A0ABP5GS88_9ACTN</name>
<evidence type="ECO:0000256" key="4">
    <source>
        <dbReference type="ARBA" id="ARBA00022840"/>
    </source>
</evidence>
<comment type="caution">
    <text evidence="9">The sequence shown here is derived from an EMBL/GenBank/DDBJ whole genome shotgun (WGS) entry which is preliminary data.</text>
</comment>
<gene>
    <name evidence="9" type="ORF">GCM10009839_71310</name>
</gene>
<dbReference type="Pfam" id="PF00069">
    <property type="entry name" value="Pkinase"/>
    <property type="match status" value="1"/>
</dbReference>
<evidence type="ECO:0000256" key="6">
    <source>
        <dbReference type="SAM" id="MobiDB-lite"/>
    </source>
</evidence>
<evidence type="ECO:0000256" key="5">
    <source>
        <dbReference type="PROSITE-ProRule" id="PRU10141"/>
    </source>
</evidence>
<evidence type="ECO:0000256" key="7">
    <source>
        <dbReference type="SAM" id="Phobius"/>
    </source>
</evidence>
<keyword evidence="3" id="KW-0418">Kinase</keyword>
<keyword evidence="10" id="KW-1185">Reference proteome</keyword>
<feature type="transmembrane region" description="Helical" evidence="7">
    <location>
        <begin position="387"/>
        <end position="411"/>
    </location>
</feature>
<keyword evidence="7" id="KW-1133">Transmembrane helix</keyword>
<dbReference type="RefSeq" id="WP_344670115.1">
    <property type="nucleotide sequence ID" value="NZ_BAAAQN010000056.1"/>
</dbReference>
<organism evidence="9 10">
    <name type="scientific">Catenulispora yoronensis</name>
    <dbReference type="NCBI Taxonomy" id="450799"/>
    <lineage>
        <taxon>Bacteria</taxon>
        <taxon>Bacillati</taxon>
        <taxon>Actinomycetota</taxon>
        <taxon>Actinomycetes</taxon>
        <taxon>Catenulisporales</taxon>
        <taxon>Catenulisporaceae</taxon>
        <taxon>Catenulispora</taxon>
    </lineage>
</organism>
<dbReference type="PROSITE" id="PS00108">
    <property type="entry name" value="PROTEIN_KINASE_ST"/>
    <property type="match status" value="1"/>
</dbReference>
<dbReference type="EMBL" id="BAAAQN010000056">
    <property type="protein sequence ID" value="GAA2053283.1"/>
    <property type="molecule type" value="Genomic_DNA"/>
</dbReference>
<feature type="region of interest" description="Disordered" evidence="6">
    <location>
        <begin position="319"/>
        <end position="381"/>
    </location>
</feature>
<evidence type="ECO:0000313" key="10">
    <source>
        <dbReference type="Proteomes" id="UP001500751"/>
    </source>
</evidence>